<feature type="region of interest" description="Disordered" evidence="1">
    <location>
        <begin position="1124"/>
        <end position="1170"/>
    </location>
</feature>
<feature type="compositionally biased region" description="Polar residues" evidence="1">
    <location>
        <begin position="219"/>
        <end position="230"/>
    </location>
</feature>
<evidence type="ECO:0000313" key="3">
    <source>
        <dbReference type="EMBL" id="TRY67173.1"/>
    </source>
</evidence>
<feature type="region of interest" description="Disordered" evidence="1">
    <location>
        <begin position="782"/>
        <end position="886"/>
    </location>
</feature>
<protein>
    <recommendedName>
        <fullName evidence="2">PDZ domain-containing protein</fullName>
    </recommendedName>
</protein>
<feature type="region of interest" description="Disordered" evidence="1">
    <location>
        <begin position="394"/>
        <end position="422"/>
    </location>
</feature>
<evidence type="ECO:0000259" key="2">
    <source>
        <dbReference type="PROSITE" id="PS50106"/>
    </source>
</evidence>
<dbReference type="STRING" id="6832.A0A553NP04"/>
<feature type="compositionally biased region" description="Polar residues" evidence="1">
    <location>
        <begin position="1355"/>
        <end position="1376"/>
    </location>
</feature>
<feature type="compositionally biased region" description="Low complexity" evidence="1">
    <location>
        <begin position="817"/>
        <end position="827"/>
    </location>
</feature>
<feature type="region of interest" description="Disordered" evidence="1">
    <location>
        <begin position="983"/>
        <end position="1072"/>
    </location>
</feature>
<dbReference type="Pfam" id="PF00595">
    <property type="entry name" value="PDZ"/>
    <property type="match status" value="2"/>
</dbReference>
<feature type="compositionally biased region" description="Basic residues" evidence="1">
    <location>
        <begin position="544"/>
        <end position="557"/>
    </location>
</feature>
<feature type="compositionally biased region" description="Polar residues" evidence="1">
    <location>
        <begin position="714"/>
        <end position="728"/>
    </location>
</feature>
<accession>A0A553NP04</accession>
<dbReference type="SUPFAM" id="SSF50156">
    <property type="entry name" value="PDZ domain-like"/>
    <property type="match status" value="2"/>
</dbReference>
<feature type="region of interest" description="Disordered" evidence="1">
    <location>
        <begin position="16"/>
        <end position="35"/>
    </location>
</feature>
<dbReference type="SMART" id="SM00228">
    <property type="entry name" value="PDZ"/>
    <property type="match status" value="2"/>
</dbReference>
<dbReference type="Gene3D" id="2.30.42.10">
    <property type="match status" value="2"/>
</dbReference>
<dbReference type="CDD" id="cd06763">
    <property type="entry name" value="PDZ7_PDZD2-PDZ4_hPro-IL-16-like"/>
    <property type="match status" value="1"/>
</dbReference>
<feature type="domain" description="PDZ" evidence="2">
    <location>
        <begin position="1897"/>
        <end position="1982"/>
    </location>
</feature>
<reference evidence="3 4" key="1">
    <citation type="journal article" date="2018" name="Nat. Ecol. Evol.">
        <title>Genomic signatures of mitonuclear coevolution across populations of Tigriopus californicus.</title>
        <authorList>
            <person name="Barreto F.S."/>
            <person name="Watson E.T."/>
            <person name="Lima T.G."/>
            <person name="Willett C.S."/>
            <person name="Edmands S."/>
            <person name="Li W."/>
            <person name="Burton R.S."/>
        </authorList>
    </citation>
    <scope>NUCLEOTIDE SEQUENCE [LARGE SCALE GENOMIC DNA]</scope>
    <source>
        <strain evidence="3 4">San Diego</strain>
    </source>
</reference>
<feature type="region of interest" description="Disordered" evidence="1">
    <location>
        <begin position="108"/>
        <end position="145"/>
    </location>
</feature>
<dbReference type="InterPro" id="IPR001478">
    <property type="entry name" value="PDZ"/>
</dbReference>
<dbReference type="CDD" id="cd06762">
    <property type="entry name" value="PDZ6_PDZD2-PDZ3_hPro-IL-16-like"/>
    <property type="match status" value="1"/>
</dbReference>
<dbReference type="InterPro" id="IPR036034">
    <property type="entry name" value="PDZ_sf"/>
</dbReference>
<dbReference type="PANTHER" id="PTHR11324">
    <property type="entry name" value="IL16-RELATED"/>
    <property type="match status" value="1"/>
</dbReference>
<feature type="region of interest" description="Disordered" evidence="1">
    <location>
        <begin position="1662"/>
        <end position="1693"/>
    </location>
</feature>
<feature type="compositionally biased region" description="Polar residues" evidence="1">
    <location>
        <begin position="1397"/>
        <end position="1409"/>
    </location>
</feature>
<feature type="region of interest" description="Disordered" evidence="1">
    <location>
        <begin position="1711"/>
        <end position="1736"/>
    </location>
</feature>
<feature type="compositionally biased region" description="Low complexity" evidence="1">
    <location>
        <begin position="729"/>
        <end position="738"/>
    </location>
</feature>
<dbReference type="OrthoDB" id="42382at2759"/>
<feature type="region of interest" description="Disordered" evidence="1">
    <location>
        <begin position="698"/>
        <end position="766"/>
    </location>
</feature>
<feature type="compositionally biased region" description="Low complexity" evidence="1">
    <location>
        <begin position="462"/>
        <end position="471"/>
    </location>
</feature>
<evidence type="ECO:0000256" key="1">
    <source>
        <dbReference type="SAM" id="MobiDB-lite"/>
    </source>
</evidence>
<feature type="region of interest" description="Disordered" evidence="1">
    <location>
        <begin position="219"/>
        <end position="239"/>
    </location>
</feature>
<feature type="compositionally biased region" description="Polar residues" evidence="1">
    <location>
        <begin position="1715"/>
        <end position="1726"/>
    </location>
</feature>
<dbReference type="PANTHER" id="PTHR11324:SF16">
    <property type="entry name" value="PDZ DOMAIN-CONTAINING PROTEIN 2"/>
    <property type="match status" value="1"/>
</dbReference>
<feature type="compositionally biased region" description="Low complexity" evidence="1">
    <location>
        <begin position="1539"/>
        <end position="1549"/>
    </location>
</feature>
<gene>
    <name evidence="3" type="ORF">TCAL_03081</name>
</gene>
<feature type="region of interest" description="Disordered" evidence="1">
    <location>
        <begin position="1565"/>
        <end position="1588"/>
    </location>
</feature>
<feature type="compositionally biased region" description="Basic and acidic residues" evidence="1">
    <location>
        <begin position="558"/>
        <end position="571"/>
    </location>
</feature>
<feature type="domain" description="PDZ" evidence="2">
    <location>
        <begin position="2039"/>
        <end position="2124"/>
    </location>
</feature>
<feature type="region of interest" description="Disordered" evidence="1">
    <location>
        <begin position="1425"/>
        <end position="1446"/>
    </location>
</feature>
<dbReference type="EMBL" id="VCGU01000011">
    <property type="protein sequence ID" value="TRY67173.1"/>
    <property type="molecule type" value="Genomic_DNA"/>
</dbReference>
<feature type="compositionally biased region" description="Polar residues" evidence="1">
    <location>
        <begin position="1144"/>
        <end position="1158"/>
    </location>
</feature>
<comment type="caution">
    <text evidence="3">The sequence shown here is derived from an EMBL/GenBank/DDBJ whole genome shotgun (WGS) entry which is preliminary data.</text>
</comment>
<proteinExistence type="predicted"/>
<feature type="region of interest" description="Disordered" evidence="1">
    <location>
        <begin position="1254"/>
        <end position="1412"/>
    </location>
</feature>
<feature type="region of interest" description="Disordered" evidence="1">
    <location>
        <begin position="46"/>
        <end position="90"/>
    </location>
</feature>
<feature type="compositionally biased region" description="Low complexity" evidence="1">
    <location>
        <begin position="1499"/>
        <end position="1517"/>
    </location>
</feature>
<name>A0A553NP04_TIGCA</name>
<feature type="compositionally biased region" description="Basic and acidic residues" evidence="1">
    <location>
        <begin position="607"/>
        <end position="630"/>
    </location>
</feature>
<feature type="compositionally biased region" description="Basic and acidic residues" evidence="1">
    <location>
        <begin position="841"/>
        <end position="852"/>
    </location>
</feature>
<organism evidence="3 4">
    <name type="scientific">Tigriopus californicus</name>
    <name type="common">Marine copepod</name>
    <dbReference type="NCBI Taxonomy" id="6832"/>
    <lineage>
        <taxon>Eukaryota</taxon>
        <taxon>Metazoa</taxon>
        <taxon>Ecdysozoa</taxon>
        <taxon>Arthropoda</taxon>
        <taxon>Crustacea</taxon>
        <taxon>Multicrustacea</taxon>
        <taxon>Hexanauplia</taxon>
        <taxon>Copepoda</taxon>
        <taxon>Harpacticoida</taxon>
        <taxon>Harpacticidae</taxon>
        <taxon>Tigriopus</taxon>
    </lineage>
</organism>
<feature type="compositionally biased region" description="Polar residues" evidence="1">
    <location>
        <begin position="398"/>
        <end position="409"/>
    </location>
</feature>
<dbReference type="Proteomes" id="UP000318571">
    <property type="component" value="Chromosome 4"/>
</dbReference>
<keyword evidence="4" id="KW-1185">Reference proteome</keyword>
<feature type="compositionally biased region" description="Low complexity" evidence="1">
    <location>
        <begin position="1571"/>
        <end position="1588"/>
    </location>
</feature>
<feature type="compositionally biased region" description="Low complexity" evidence="1">
    <location>
        <begin position="854"/>
        <end position="880"/>
    </location>
</feature>
<sequence length="2160" mass="234238">MPGSETVPAAWRAWVNTNPAESAPQEVINPSEEQGKRSVIYIELANNSPAIKRRTQDAAPGNNKENKGDSRKPSVTPRISGENVERKYTVQTRTSDIVDVDKVISESLGGNGIHAKRVDEPPVQGRSFADKRSAQKTSVPKSALRESFLKAKDKFAGMNSASSKPPEPISLPKALEEKLVTTWKANQIKSPLELNDAHGSGMDPRKLLRLQSLDFESSVKNLSDGPQSPYTPDWDDQTGPNFQRTYSLVYKPVYAGKSVVSYSSSIRAKNITGKYRHAKNNQPVMKELKFHNFEEITDTDAPTLMRAESFSTPTLKRPKSDVMVYEIEETPNGPQSSTPHIDMPSLDDVEATRRVKPEDLDLTESNPELGHPSEFSSPKFIDRFSFITSPKPYKSFDSKSNSSQPSCSESDGPLWSPESFVQSRGLSLNAKDSIGKDIARAESCGTSTSSAAPVHAPAALALAPTPSSARPGMESVENGLRAAPGAPEHGVSSSLLAAKEDSCDGVADPLVTIPGQKDEAEEVVQRQAAADDGNFESVQPKTGSLKHKTRKKKKSSGKKRDVGDSSLRETENQSAADVAPNLKMGPRHIFMSEEIPSRASSLNQSIDKIDARDNEDVGSKEKVEHREKDLAFGMSRRKTSYAHTAILERERAGFPASEIKPAYSEGAKEDCLRIERNSILRKEARNILDLVMSLDSESYGHATNAPTDKPPDTPNSRELNQGTVALRQSSSNGSRNSRWALCQEATNNGADKEQDPSQLSFSAGFQELSMEDSSGVKISQGFVGIENQDNTSIREETAMDLVESSLPVPVHHRHSVSQDSNDSSSSSPGTILPPTYSRLPPDGHEFPPDYKDPSSLTSQNSLLLTRKSSSESNSSDQSQNKKGIMDFPRIKMQKIQLIRHDENSIKSVRDKIALFSSACSSQSTEDLGLSQLGRNPPNTGLLTRAHTHGDVRYVGNDSKRSGIYHQSMTNVSASHGGSLFHRETKSISSTSLINSEPRPSRSRLSHGTGHTPTPQERHGRSQSLLEIGSTNASVKSPDGSSTLPKRHHPQPARRATLTTSTPIKKSDIKIIHENSPCLDSKELSEAKQIDLSGDRLKLSSTSSPNGRSSNKFSPAFKHKAFTIYSNTSSPSPPSSLKTDEKDVSSQFRNVPITQTGSPYQDEGDGPEDPRVLKRNSVEAINRRNILESAKKSSGTKLFGDPTPIQATKTSISDFRAIEAREVGKMGLTPARSITSLGKPASRSSSFTIAERKKSFETVSGTRTALESRRGPHSSQDSLRSAHSKENFNDASSTCSRRSSRDTICEEELLPSYSRRSSRSEADGGSRVTTPTRTHPLPGVDEGSRSTTPLGRRTLSRNNSLTSERSTYSKRSGASSKNGRDKTTLPTAAFPEQEKLSRNNSNDSGTSSNVLDLDLPIPTGGFSRLSSAVSSKDSGFPESEKSSFSRLSSIASVDEESLVSSPNTTPSVNNDKWSTLEKKYSISTQSMISTDTKTKIAQFSKTNTSTSSPVSSNATTSVRPTELNFHSVKSASNSPPPSLPLKKTSSTTTLVASPVSSRNFRELTEKFESKTSESATSSRRASITSVTSSSANYDESLSSSITSFRLGDKTMNYATWLEETKNSPFFLPEDSTEWESFDPSTPSEVMTFAKSKAIIKNDRKFSVPTYSSNDHANGVKMRDKKDQNAAPSRPSRLIESGASDLKVFEIGNLGEHRPLLSNSTSRGSSQADLLDCPDTPKSPLLSASMVQSGMQSMGSPQVPSRTSRELLDALDSKDEANRRCVSVNDIRRAFEKAEQSLSRSMSKCGSSSSSICGMAPCHNRMSSLDSTASDESSIPTPHYYGSVSSLLSGQTNMKDHYGSITSLASSTSMISPQELQGLIDEANQSLEESGTPSHEIMVIVLHREFTAGSIGITLAGGADYECKDITVHKVIPGTLADRDGRIQKGDRVLSINGRSTKGVSHREALSILKAPRAEVVLVLSRSRSVTPAETGSFDANYAASYNYVNMTSSRPPKILESPLDSKSLLSELKFVDVPRGAPMTVSLKKEGTGLGFRLEGGKDSPLGDRPLTIKKIFTGGAAGKSKVLKVGDEIISVNNTDCTRMSRIEAWNFMKKLSDGTSTIVVRQKIEDVKVKEPVQNCAIEVKAKTAAVTEKASPKQTPTA</sequence>
<feature type="region of interest" description="Disordered" evidence="1">
    <location>
        <begin position="462"/>
        <end position="631"/>
    </location>
</feature>
<dbReference type="PROSITE" id="PS50106">
    <property type="entry name" value="PDZ"/>
    <property type="match status" value="2"/>
</dbReference>
<feature type="region of interest" description="Disordered" evidence="1">
    <location>
        <begin position="1499"/>
        <end position="1518"/>
    </location>
</feature>
<feature type="compositionally biased region" description="Polar residues" evidence="1">
    <location>
        <begin position="1021"/>
        <end position="1043"/>
    </location>
</feature>
<evidence type="ECO:0000313" key="4">
    <source>
        <dbReference type="Proteomes" id="UP000318571"/>
    </source>
</evidence>
<feature type="region of interest" description="Disordered" evidence="1">
    <location>
        <begin position="1526"/>
        <end position="1552"/>
    </location>
</feature>